<feature type="domain" description="ABM" evidence="1">
    <location>
        <begin position="11"/>
        <end position="99"/>
    </location>
</feature>
<gene>
    <name evidence="2" type="ORF">BJX66DRAFT_344276</name>
</gene>
<comment type="caution">
    <text evidence="2">The sequence shown here is derived from an EMBL/GenBank/DDBJ whole genome shotgun (WGS) entry which is preliminary data.</text>
</comment>
<accession>A0ABR4FMB3</accession>
<dbReference type="SUPFAM" id="SSF54909">
    <property type="entry name" value="Dimeric alpha+beta barrel"/>
    <property type="match status" value="1"/>
</dbReference>
<dbReference type="InterPro" id="IPR011008">
    <property type="entry name" value="Dimeric_a/b-barrel"/>
</dbReference>
<proteinExistence type="predicted"/>
<dbReference type="EMBL" id="JBFTWV010000190">
    <property type="protein sequence ID" value="KAL2784183.1"/>
    <property type="molecule type" value="Genomic_DNA"/>
</dbReference>
<dbReference type="Gene3D" id="3.30.70.100">
    <property type="match status" value="1"/>
</dbReference>
<dbReference type="InterPro" id="IPR007138">
    <property type="entry name" value="ABM_dom"/>
</dbReference>
<name>A0ABR4FMB3_9EURO</name>
<sequence>MDLSQIPTGEFVIYGTLTVTPGTETKAASLIHQIANEVKSHEGTVYYCITQDPANARLFHLFERYTGKAAFVEHGQLPLVKELFGLVREFKPIFVEVAQEA</sequence>
<reference evidence="2 3" key="1">
    <citation type="submission" date="2024-07" db="EMBL/GenBank/DDBJ databases">
        <title>Section-level genome sequencing and comparative genomics of Aspergillus sections Usti and Cavernicolus.</title>
        <authorList>
            <consortium name="Lawrence Berkeley National Laboratory"/>
            <person name="Nybo J.L."/>
            <person name="Vesth T.C."/>
            <person name="Theobald S."/>
            <person name="Frisvad J.C."/>
            <person name="Larsen T.O."/>
            <person name="Kjaerboelling I."/>
            <person name="Rothschild-Mancinelli K."/>
            <person name="Lyhne E.K."/>
            <person name="Kogle M.E."/>
            <person name="Barry K."/>
            <person name="Clum A."/>
            <person name="Na H."/>
            <person name="Ledsgaard L."/>
            <person name="Lin J."/>
            <person name="Lipzen A."/>
            <person name="Kuo A."/>
            <person name="Riley R."/>
            <person name="Mondo S."/>
            <person name="Labutti K."/>
            <person name="Haridas S."/>
            <person name="Pangalinan J."/>
            <person name="Salamov A.A."/>
            <person name="Simmons B.A."/>
            <person name="Magnuson J.K."/>
            <person name="Chen J."/>
            <person name="Drula E."/>
            <person name="Henrissat B."/>
            <person name="Wiebenga A."/>
            <person name="Lubbers R.J."/>
            <person name="Gomes A.C."/>
            <person name="Makela M.R."/>
            <person name="Stajich J."/>
            <person name="Grigoriev I.V."/>
            <person name="Mortensen U.H."/>
            <person name="De Vries R.P."/>
            <person name="Baker S.E."/>
            <person name="Andersen M.R."/>
        </authorList>
    </citation>
    <scope>NUCLEOTIDE SEQUENCE [LARGE SCALE GENOMIC DNA]</scope>
    <source>
        <strain evidence="2 3">CBS 209.92</strain>
    </source>
</reference>
<dbReference type="PROSITE" id="PS51725">
    <property type="entry name" value="ABM"/>
    <property type="match status" value="1"/>
</dbReference>
<dbReference type="Proteomes" id="UP001610563">
    <property type="component" value="Unassembled WGS sequence"/>
</dbReference>
<keyword evidence="3" id="KW-1185">Reference proteome</keyword>
<organism evidence="2 3">
    <name type="scientific">Aspergillus keveii</name>
    <dbReference type="NCBI Taxonomy" id="714993"/>
    <lineage>
        <taxon>Eukaryota</taxon>
        <taxon>Fungi</taxon>
        <taxon>Dikarya</taxon>
        <taxon>Ascomycota</taxon>
        <taxon>Pezizomycotina</taxon>
        <taxon>Eurotiomycetes</taxon>
        <taxon>Eurotiomycetidae</taxon>
        <taxon>Eurotiales</taxon>
        <taxon>Aspergillaceae</taxon>
        <taxon>Aspergillus</taxon>
        <taxon>Aspergillus subgen. Nidulantes</taxon>
    </lineage>
</organism>
<evidence type="ECO:0000313" key="2">
    <source>
        <dbReference type="EMBL" id="KAL2784183.1"/>
    </source>
</evidence>
<protein>
    <recommendedName>
        <fullName evidence="1">ABM domain-containing protein</fullName>
    </recommendedName>
</protein>
<evidence type="ECO:0000259" key="1">
    <source>
        <dbReference type="PROSITE" id="PS51725"/>
    </source>
</evidence>
<dbReference type="Pfam" id="PF03992">
    <property type="entry name" value="ABM"/>
    <property type="match status" value="1"/>
</dbReference>
<evidence type="ECO:0000313" key="3">
    <source>
        <dbReference type="Proteomes" id="UP001610563"/>
    </source>
</evidence>